<evidence type="ECO:0000256" key="2">
    <source>
        <dbReference type="ARBA" id="ARBA00022803"/>
    </source>
</evidence>
<keyword evidence="2" id="KW-0802">TPR repeat</keyword>
<dbReference type="InterPro" id="IPR011990">
    <property type="entry name" value="TPR-like_helical_dom_sf"/>
</dbReference>
<evidence type="ECO:0000256" key="1">
    <source>
        <dbReference type="ARBA" id="ARBA00022737"/>
    </source>
</evidence>
<dbReference type="PROSITE" id="PS50005">
    <property type="entry name" value="TPR"/>
    <property type="match status" value="1"/>
</dbReference>
<sequence>YIGMVYVEQRKYENARGEFRNVIDSGHKELSPLAQFGIAQTHFSEANYEKAIDEYEKVIGNYSATKSAEDARFYIGWSYQRLEKYDEAILQLEEAIELFPHNENSSNSQFFIAQIYHAKEDYQGATEAYRKVMDNTTIDYNTRRSAQYRIAKLLEENDDIDGAVGAYQQLLKNFPELHQTPSHPSNNINENYIQKLRSEQL</sequence>
<dbReference type="AlphaFoldDB" id="A0A382BDH4"/>
<proteinExistence type="predicted"/>
<dbReference type="GO" id="GO:0016593">
    <property type="term" value="C:Cdc73/Paf1 complex"/>
    <property type="evidence" value="ECO:0007669"/>
    <property type="project" value="TreeGrafter"/>
</dbReference>
<dbReference type="GO" id="GO:0000993">
    <property type="term" value="F:RNA polymerase II complex binding"/>
    <property type="evidence" value="ECO:0007669"/>
    <property type="project" value="TreeGrafter"/>
</dbReference>
<reference evidence="3" key="1">
    <citation type="submission" date="2018-05" db="EMBL/GenBank/DDBJ databases">
        <authorList>
            <person name="Lanie J.A."/>
            <person name="Ng W.-L."/>
            <person name="Kazmierczak K.M."/>
            <person name="Andrzejewski T.M."/>
            <person name="Davidsen T.M."/>
            <person name="Wayne K.J."/>
            <person name="Tettelin H."/>
            <person name="Glass J.I."/>
            <person name="Rusch D."/>
            <person name="Podicherti R."/>
            <person name="Tsui H.-C.T."/>
            <person name="Winkler M.E."/>
        </authorList>
    </citation>
    <scope>NUCLEOTIDE SEQUENCE</scope>
</reference>
<dbReference type="Pfam" id="PF13432">
    <property type="entry name" value="TPR_16"/>
    <property type="match status" value="1"/>
</dbReference>
<dbReference type="InterPro" id="IPR031101">
    <property type="entry name" value="Ctr9"/>
</dbReference>
<dbReference type="Pfam" id="PF13424">
    <property type="entry name" value="TPR_12"/>
    <property type="match status" value="1"/>
</dbReference>
<dbReference type="SMART" id="SM00028">
    <property type="entry name" value="TPR"/>
    <property type="match status" value="4"/>
</dbReference>
<name>A0A382BDH4_9ZZZZ</name>
<feature type="non-terminal residue" evidence="3">
    <location>
        <position position="1"/>
    </location>
</feature>
<dbReference type="EMBL" id="UINC01029213">
    <property type="protein sequence ID" value="SVB11561.1"/>
    <property type="molecule type" value="Genomic_DNA"/>
</dbReference>
<evidence type="ECO:0000313" key="3">
    <source>
        <dbReference type="EMBL" id="SVB11561.1"/>
    </source>
</evidence>
<dbReference type="Gene3D" id="1.25.40.10">
    <property type="entry name" value="Tetratricopeptide repeat domain"/>
    <property type="match status" value="2"/>
</dbReference>
<dbReference type="PANTHER" id="PTHR14027">
    <property type="entry name" value="RNA POLYMERASE-ASSOCIATED PROTEIN CTR9"/>
    <property type="match status" value="1"/>
</dbReference>
<keyword evidence="1" id="KW-0677">Repeat</keyword>
<protein>
    <submittedName>
        <fullName evidence="3">Uncharacterized protein</fullName>
    </submittedName>
</protein>
<dbReference type="Pfam" id="PF13174">
    <property type="entry name" value="TPR_6"/>
    <property type="match status" value="1"/>
</dbReference>
<dbReference type="SUPFAM" id="SSF48452">
    <property type="entry name" value="TPR-like"/>
    <property type="match status" value="1"/>
</dbReference>
<gene>
    <name evidence="3" type="ORF">METZ01_LOCUS164415</name>
</gene>
<organism evidence="3">
    <name type="scientific">marine metagenome</name>
    <dbReference type="NCBI Taxonomy" id="408172"/>
    <lineage>
        <taxon>unclassified sequences</taxon>
        <taxon>metagenomes</taxon>
        <taxon>ecological metagenomes</taxon>
    </lineage>
</organism>
<dbReference type="InterPro" id="IPR019734">
    <property type="entry name" value="TPR_rpt"/>
</dbReference>
<dbReference type="GO" id="GO:0006355">
    <property type="term" value="P:regulation of DNA-templated transcription"/>
    <property type="evidence" value="ECO:0007669"/>
    <property type="project" value="InterPro"/>
</dbReference>
<dbReference type="GO" id="GO:0006368">
    <property type="term" value="P:transcription elongation by RNA polymerase II"/>
    <property type="evidence" value="ECO:0007669"/>
    <property type="project" value="TreeGrafter"/>
</dbReference>
<dbReference type="PANTHER" id="PTHR14027:SF2">
    <property type="entry name" value="RNA POLYMERASE-ASSOCIATED PROTEIN CTR9 HOMOLOG"/>
    <property type="match status" value="1"/>
</dbReference>
<accession>A0A382BDH4</accession>